<name>A0A4D6MJL2_VIGUN</name>
<comment type="cofactor">
    <cofactor evidence="5">
        <name>Mg(2+)</name>
        <dbReference type="ChEBI" id="CHEBI:18420"/>
    </cofactor>
</comment>
<dbReference type="EC" id="2.1.1.-" evidence="5"/>
<dbReference type="GO" id="GO:0010420">
    <property type="term" value="F:polyprenyldihydroxybenzoate methyltransferase activity"/>
    <property type="evidence" value="ECO:0007669"/>
    <property type="project" value="UniProtKB-UniRule"/>
</dbReference>
<comment type="catalytic activity">
    <reaction evidence="5">
        <text>a 3-demethylubiquinone + S-adenosyl-L-methionine = a ubiquinone + S-adenosyl-L-homocysteine</text>
        <dbReference type="Rhea" id="RHEA:81215"/>
        <dbReference type="Rhea" id="RHEA-COMP:9565"/>
        <dbReference type="Rhea" id="RHEA-COMP:19654"/>
        <dbReference type="ChEBI" id="CHEBI:16389"/>
        <dbReference type="ChEBI" id="CHEBI:57856"/>
        <dbReference type="ChEBI" id="CHEBI:59789"/>
        <dbReference type="ChEBI" id="CHEBI:231825"/>
    </reaction>
</comment>
<evidence type="ECO:0000256" key="3">
    <source>
        <dbReference type="ARBA" id="ARBA00022688"/>
    </source>
</evidence>
<proteinExistence type="inferred from homology"/>
<keyword evidence="5" id="KW-0496">Mitochondrion</keyword>
<feature type="binding site" evidence="5">
    <location>
        <position position="190"/>
    </location>
    <ligand>
        <name>Mg(2+)</name>
        <dbReference type="ChEBI" id="CHEBI:18420"/>
    </ligand>
</feature>
<dbReference type="EMBL" id="CP039351">
    <property type="protein sequence ID" value="QCE01686.1"/>
    <property type="molecule type" value="Genomic_DNA"/>
</dbReference>
<keyword evidence="5" id="KW-0999">Mitochondrion inner membrane</keyword>
<keyword evidence="7" id="KW-1185">Reference proteome</keyword>
<dbReference type="EC" id="2.1.1.114" evidence="5"/>
<dbReference type="SUPFAM" id="SSF53335">
    <property type="entry name" value="S-adenosyl-L-methionine-dependent methyltransferases"/>
    <property type="match status" value="1"/>
</dbReference>
<dbReference type="CDD" id="cd02440">
    <property type="entry name" value="AdoMet_MTases"/>
    <property type="match status" value="1"/>
</dbReference>
<dbReference type="Pfam" id="PF13489">
    <property type="entry name" value="Methyltransf_23"/>
    <property type="match status" value="1"/>
</dbReference>
<dbReference type="Gene3D" id="3.40.50.150">
    <property type="entry name" value="Vaccinia Virus protein VP39"/>
    <property type="match status" value="1"/>
</dbReference>
<comment type="function">
    <text evidence="5">O-methyltransferase required for two non-consecutive steps during ubiquinone biosynthesis. Catalyzes the 2 O-methylation of 3,4-dihydroxy-5-(all-trans-polyprenyl)benzoic acid into 4-hydroxy-3-methoxy-5-(all-trans-polyprenyl)benzoic acid. Also catalyzes the last step of ubiquinone biosynthesis by mediating methylation of 3-demethylubiquinone into ubiquinone. Also able to mediate the methylation of 3-demethylubiquinol into ubiquinol.</text>
</comment>
<dbReference type="PANTHER" id="PTHR43464:SF19">
    <property type="entry name" value="UBIQUINONE BIOSYNTHESIS O-METHYLTRANSFERASE, MITOCHONDRIAL"/>
    <property type="match status" value="1"/>
</dbReference>
<keyword evidence="5" id="KW-0479">Metal-binding</keyword>
<keyword evidence="5" id="KW-0472">Membrane</keyword>
<dbReference type="GO" id="GO:0031314">
    <property type="term" value="C:extrinsic component of mitochondrial inner membrane"/>
    <property type="evidence" value="ECO:0007669"/>
    <property type="project" value="UniProtKB-UniRule"/>
</dbReference>
<evidence type="ECO:0000313" key="6">
    <source>
        <dbReference type="EMBL" id="QCE01686.1"/>
    </source>
</evidence>
<feature type="binding site" evidence="5">
    <location>
        <position position="185"/>
    </location>
    <ligand>
        <name>S-adenosyl-L-methionine</name>
        <dbReference type="ChEBI" id="CHEBI:59789"/>
    </ligand>
</feature>
<dbReference type="GO" id="GO:0032259">
    <property type="term" value="P:methylation"/>
    <property type="evidence" value="ECO:0007669"/>
    <property type="project" value="UniProtKB-KW"/>
</dbReference>
<evidence type="ECO:0000256" key="4">
    <source>
        <dbReference type="ARBA" id="ARBA00022691"/>
    </source>
</evidence>
<keyword evidence="2 5" id="KW-0808">Transferase</keyword>
<keyword evidence="1 5" id="KW-0489">Methyltransferase</keyword>
<evidence type="ECO:0000256" key="2">
    <source>
        <dbReference type="ARBA" id="ARBA00022679"/>
    </source>
</evidence>
<reference evidence="6 7" key="1">
    <citation type="submission" date="2019-04" db="EMBL/GenBank/DDBJ databases">
        <title>An improved genome assembly and genetic linkage map for asparagus bean, Vigna unguiculata ssp. sesquipedialis.</title>
        <authorList>
            <person name="Xia Q."/>
            <person name="Zhang R."/>
            <person name="Dong Y."/>
        </authorList>
    </citation>
    <scope>NUCLEOTIDE SEQUENCE [LARGE SCALE GENOMIC DNA]</scope>
    <source>
        <tissue evidence="6">Leaf</tissue>
    </source>
</reference>
<evidence type="ECO:0000313" key="7">
    <source>
        <dbReference type="Proteomes" id="UP000501690"/>
    </source>
</evidence>
<feature type="binding site" evidence="5">
    <location>
        <position position="88"/>
    </location>
    <ligand>
        <name>S-adenosyl-L-methionine</name>
        <dbReference type="ChEBI" id="CHEBI:59789"/>
    </ligand>
</feature>
<keyword evidence="5" id="KW-0460">Magnesium</keyword>
<comment type="subunit">
    <text evidence="5">Component of a multi-subunit COQ enzyme complex.</text>
</comment>
<feature type="binding site" evidence="5">
    <location>
        <position position="140"/>
    </location>
    <ligand>
        <name>S-adenosyl-L-methionine</name>
        <dbReference type="ChEBI" id="CHEBI:59789"/>
    </ligand>
</feature>
<comment type="pathway">
    <text evidence="5">Cofactor biosynthesis; ubiquinone biosynthesis.</text>
</comment>
<evidence type="ECO:0000256" key="5">
    <source>
        <dbReference type="HAMAP-Rule" id="MF_03190"/>
    </source>
</evidence>
<dbReference type="OrthoDB" id="1659429at2759"/>
<comment type="catalytic activity">
    <reaction evidence="5">
        <text>a 3-demethylubiquinol + S-adenosyl-L-methionine = a ubiquinol + S-adenosyl-L-homocysteine + H(+)</text>
        <dbReference type="Rhea" id="RHEA:44380"/>
        <dbReference type="Rhea" id="RHEA-COMP:9566"/>
        <dbReference type="Rhea" id="RHEA-COMP:10914"/>
        <dbReference type="ChEBI" id="CHEBI:15378"/>
        <dbReference type="ChEBI" id="CHEBI:17976"/>
        <dbReference type="ChEBI" id="CHEBI:57856"/>
        <dbReference type="ChEBI" id="CHEBI:59789"/>
        <dbReference type="ChEBI" id="CHEBI:84422"/>
        <dbReference type="EC" id="2.1.1.64"/>
    </reaction>
</comment>
<dbReference type="Proteomes" id="UP000501690">
    <property type="component" value="Linkage Group LG7"/>
</dbReference>
<comment type="catalytic activity">
    <reaction evidence="5">
        <text>a 3,4-dihydroxy-5-(all-trans-polyprenyl)benzoate + S-adenosyl-L-methionine = a 4-hydroxy-3-methoxy-5-(all-trans-polyprenyl)benzoate + S-adenosyl-L-homocysteine + H(+)</text>
        <dbReference type="Rhea" id="RHEA:44452"/>
        <dbReference type="Rhea" id="RHEA-COMP:10930"/>
        <dbReference type="Rhea" id="RHEA-COMP:10931"/>
        <dbReference type="ChEBI" id="CHEBI:15378"/>
        <dbReference type="ChEBI" id="CHEBI:57856"/>
        <dbReference type="ChEBI" id="CHEBI:59789"/>
        <dbReference type="ChEBI" id="CHEBI:64694"/>
        <dbReference type="ChEBI" id="CHEBI:84443"/>
        <dbReference type="EC" id="2.1.1.114"/>
    </reaction>
</comment>
<accession>A0A4D6MJL2</accession>
<feature type="binding site" evidence="5">
    <location>
        <position position="186"/>
    </location>
    <ligand>
        <name>Mg(2+)</name>
        <dbReference type="ChEBI" id="CHEBI:18420"/>
    </ligand>
</feature>
<dbReference type="EC" id="2.1.1.64" evidence="5"/>
<dbReference type="InterPro" id="IPR010233">
    <property type="entry name" value="UbiG_MeTrfase"/>
</dbReference>
<evidence type="ECO:0000256" key="1">
    <source>
        <dbReference type="ARBA" id="ARBA00022603"/>
    </source>
</evidence>
<dbReference type="UniPathway" id="UPA00232"/>
<dbReference type="HAMAP" id="MF_00472">
    <property type="entry name" value="UbiG"/>
    <property type="match status" value="1"/>
</dbReference>
<keyword evidence="4 5" id="KW-0949">S-adenosyl-L-methionine</keyword>
<sequence>MAMAANHLRNSTRISVHRILHHRFQPLLNAARSFSEAASSIPQPQPNQQSSPLSSLKDYELAKFAAIADSWWDSEGPFKPLHLMNPTRLAFIRSALCRHFKKDPYSAKPLEGLKIVDVGCGGGILSEPLARLGATVTGVDAVEKNIKIAQLHAGLDPVTSTIEFCCTTAEKLVEEGRKFDAVMALEVIEHVANPAEFCKSLAALTVPDGATVISTINRSMRAYATAIVAAEYILRWLPRGTHQWSSFLTPEELVLILQRAGINVLVIAYFICCIARTGGGDGRICVQPGDRTVVFIRRYQRKFHRLRHQIKQHRIA</sequence>
<organism evidence="6 7">
    <name type="scientific">Vigna unguiculata</name>
    <name type="common">Cowpea</name>
    <dbReference type="NCBI Taxonomy" id="3917"/>
    <lineage>
        <taxon>Eukaryota</taxon>
        <taxon>Viridiplantae</taxon>
        <taxon>Streptophyta</taxon>
        <taxon>Embryophyta</taxon>
        <taxon>Tracheophyta</taxon>
        <taxon>Spermatophyta</taxon>
        <taxon>Magnoliopsida</taxon>
        <taxon>eudicotyledons</taxon>
        <taxon>Gunneridae</taxon>
        <taxon>Pentapetalae</taxon>
        <taxon>rosids</taxon>
        <taxon>fabids</taxon>
        <taxon>Fabales</taxon>
        <taxon>Fabaceae</taxon>
        <taxon>Papilionoideae</taxon>
        <taxon>50 kb inversion clade</taxon>
        <taxon>NPAAA clade</taxon>
        <taxon>indigoferoid/millettioid clade</taxon>
        <taxon>Phaseoleae</taxon>
        <taxon>Vigna</taxon>
    </lineage>
</organism>
<comment type="similarity">
    <text evidence="5">Belongs to the class I-like SAM-binding methyltransferase superfamily. UbiG/COQ3 family.</text>
</comment>
<dbReference type="GO" id="GO:0061542">
    <property type="term" value="F:3-demethylubiquinol 3-O-methyltransferase activity"/>
    <property type="evidence" value="ECO:0007669"/>
    <property type="project" value="UniProtKB-UniRule"/>
</dbReference>
<gene>
    <name evidence="5" type="primary">COQ3</name>
    <name evidence="6" type="ORF">DEO72_LG7g2985</name>
</gene>
<comment type="subcellular location">
    <subcellularLocation>
        <location evidence="5">Mitochondrion inner membrane</location>
        <topology evidence="5">Peripheral membrane protein</topology>
        <orientation evidence="5">Matrix side</orientation>
    </subcellularLocation>
</comment>
<feature type="binding site" evidence="5">
    <location>
        <position position="119"/>
    </location>
    <ligand>
        <name>S-adenosyl-L-methionine</name>
        <dbReference type="ChEBI" id="CHEBI:59789"/>
    </ligand>
</feature>
<dbReference type="NCBIfam" id="TIGR01983">
    <property type="entry name" value="UbiG"/>
    <property type="match status" value="1"/>
</dbReference>
<dbReference type="PANTHER" id="PTHR43464">
    <property type="entry name" value="METHYLTRANSFERASE"/>
    <property type="match status" value="1"/>
</dbReference>
<dbReference type="GO" id="GO:0046872">
    <property type="term" value="F:metal ion binding"/>
    <property type="evidence" value="ECO:0007669"/>
    <property type="project" value="UniProtKB-KW"/>
</dbReference>
<dbReference type="AlphaFoldDB" id="A0A4D6MJL2"/>
<feature type="binding site" evidence="5">
    <location>
        <position position="189"/>
    </location>
    <ligand>
        <name>Mg(2+)</name>
        <dbReference type="ChEBI" id="CHEBI:18420"/>
    </ligand>
</feature>
<keyword evidence="3 5" id="KW-0831">Ubiquinone biosynthesis</keyword>
<dbReference type="InterPro" id="IPR029063">
    <property type="entry name" value="SAM-dependent_MTases_sf"/>
</dbReference>
<dbReference type="GO" id="GO:0120537">
    <property type="term" value="F:3-demethylubiquinone 3-O-methyltransferase activity"/>
    <property type="evidence" value="ECO:0007669"/>
    <property type="project" value="RHEA"/>
</dbReference>
<protein>
    <recommendedName>
        <fullName evidence="5">Ubiquinone biosynthesis O-methyltransferase, mitochondrial</fullName>
    </recommendedName>
    <alternativeName>
        <fullName evidence="5">3-demethylubiquinol 3-O-methyltransferase</fullName>
        <ecNumber evidence="5">2.1.1.64</ecNumber>
    </alternativeName>
    <alternativeName>
        <fullName evidence="5">3-demethylubiquinone 3-O-methyltransferase</fullName>
        <ecNumber evidence="5">2.1.1.-</ecNumber>
    </alternativeName>
    <alternativeName>
        <fullName evidence="5">Polyprenyldihydroxybenzoate methyltransferase</fullName>
        <ecNumber evidence="5">2.1.1.114</ecNumber>
    </alternativeName>
</protein>